<comment type="caution">
    <text evidence="4">The sequence shown here is derived from an EMBL/GenBank/DDBJ whole genome shotgun (WGS) entry which is preliminary data.</text>
</comment>
<dbReference type="PANTHER" id="PTHR31084:SF0">
    <property type="entry name" value="ALPHA-L-FUCOSIDASE 2"/>
    <property type="match status" value="1"/>
</dbReference>
<evidence type="ECO:0000313" key="5">
    <source>
        <dbReference type="Proteomes" id="UP000460435"/>
    </source>
</evidence>
<keyword evidence="4" id="KW-0378">Hydrolase</keyword>
<dbReference type="PANTHER" id="PTHR31084">
    <property type="entry name" value="ALPHA-L-FUCOSIDASE 2"/>
    <property type="match status" value="1"/>
</dbReference>
<dbReference type="Gene3D" id="1.50.10.10">
    <property type="match status" value="1"/>
</dbReference>
<dbReference type="InterPro" id="IPR054363">
    <property type="entry name" value="GH95_cat"/>
</dbReference>
<dbReference type="RefSeq" id="WP_162453224.1">
    <property type="nucleotide sequence ID" value="NZ_WLZY01000012.1"/>
</dbReference>
<dbReference type="EMBL" id="WLZY01000012">
    <property type="protein sequence ID" value="NDL60523.1"/>
    <property type="molecule type" value="Genomic_DNA"/>
</dbReference>
<dbReference type="InterPro" id="IPR016518">
    <property type="entry name" value="Alpha-L-fucosidase"/>
</dbReference>
<dbReference type="Proteomes" id="UP000460435">
    <property type="component" value="Unassembled WGS sequence"/>
</dbReference>
<sequence length="782" mass="83575">MRRITYRRPAGDWLDGLPLGDGRTGVMVLAATDGVRLQLNDGTAWSGSPASEHRHGPVDAAAAAEARAAARHLLDDGRAVEAERALTALQARYAQAYLPFADVEIRHVPAAEVERSLDLSEAVHSAAAGQVRHTTFVSAPDGVVVHELTSMQPIEVTVTAHSPLRDLGSTWPGDGFQLLLALPADVAPSHEPAEPPLRWNLAGVEPVEGAVVARIVHDGVADAATGGPLTRLRDVRTLRLVLATQTTFTGIGRAPCGDARQAAATAQQRVTDALDAGPEEVRARHVAAHQSLYSRVSLRLGDAEQATDTLVDPDRRIAELGPAAATDPELLETLFDYGRYLLISASRPGGLPATLQGLWNEQMQPPWSSAYTLNINTEMNYWPAGPLGLAETGQPLFDLVEALAASGTETARRLYGARGWTAHHNTDAWAFTSPTSGDASWSQWAMGGVWLICQIDRHRRFGAADEAWLERFWPLVQGAAAFVLDLLEEDADGFLVSFPSTSPENRYATADGPAALTVGSGMDRALATELFAVLAEVAAHLGRSGDPVVVEAAAARQRIRPPGIEADGTIREWHPGARSVEPDHRHLSHLVFAYPGYALDDGLAAALTQTLDARGDDSTGWSLAWKLALRARLGDADRVAELLRYLVRPAVTGVAHAGGLYANLFAAHPPFQIDGNLGYTAAICEALVQGHNGVVDLLPAWPPMLDAGVVRGLVAEPGITVYLSWRNGVPVTVSLQALSQRQAGPRLVRHAGLSRVVDISADRPVTVDWSSLTAPPPRRNPR</sequence>
<proteinExistence type="predicted"/>
<feature type="domain" description="Alpha fucosidase A-like C-terminal" evidence="2">
    <location>
        <begin position="689"/>
        <end position="742"/>
    </location>
</feature>
<dbReference type="GO" id="GO:0004560">
    <property type="term" value="F:alpha-L-fucosidase activity"/>
    <property type="evidence" value="ECO:0007669"/>
    <property type="project" value="InterPro"/>
</dbReference>
<dbReference type="InterPro" id="IPR008928">
    <property type="entry name" value="6-hairpin_glycosidase_sf"/>
</dbReference>
<dbReference type="InterPro" id="IPR049053">
    <property type="entry name" value="AFCA-like_C"/>
</dbReference>
<dbReference type="InterPro" id="IPR012341">
    <property type="entry name" value="6hp_glycosidase-like_sf"/>
</dbReference>
<evidence type="ECO:0000259" key="2">
    <source>
        <dbReference type="Pfam" id="PF21307"/>
    </source>
</evidence>
<dbReference type="PIRSF" id="PIRSF007663">
    <property type="entry name" value="UCP007663"/>
    <property type="match status" value="1"/>
</dbReference>
<organism evidence="4 5">
    <name type="scientific">Phytoactinopolyspora mesophila</name>
    <dbReference type="NCBI Taxonomy" id="2650750"/>
    <lineage>
        <taxon>Bacteria</taxon>
        <taxon>Bacillati</taxon>
        <taxon>Actinomycetota</taxon>
        <taxon>Actinomycetes</taxon>
        <taxon>Jiangellales</taxon>
        <taxon>Jiangellaceae</taxon>
        <taxon>Phytoactinopolyspora</taxon>
    </lineage>
</organism>
<accession>A0A7K3MB55</accession>
<name>A0A7K3MB55_9ACTN</name>
<dbReference type="Pfam" id="PF14498">
    <property type="entry name" value="Glyco_hyd_65N_2"/>
    <property type="match status" value="1"/>
</dbReference>
<keyword evidence="5" id="KW-1185">Reference proteome</keyword>
<dbReference type="InterPro" id="IPR027414">
    <property type="entry name" value="GH95_N_dom"/>
</dbReference>
<dbReference type="AlphaFoldDB" id="A0A7K3MB55"/>
<dbReference type="SUPFAM" id="SSF48208">
    <property type="entry name" value="Six-hairpin glycosidases"/>
    <property type="match status" value="1"/>
</dbReference>
<feature type="domain" description="Glycosyl hydrolase family 95 catalytic" evidence="3">
    <location>
        <begin position="279"/>
        <end position="687"/>
    </location>
</feature>
<evidence type="ECO:0000313" key="4">
    <source>
        <dbReference type="EMBL" id="NDL60523.1"/>
    </source>
</evidence>
<dbReference type="Pfam" id="PF22124">
    <property type="entry name" value="Glyco_hydro_95_cat"/>
    <property type="match status" value="1"/>
</dbReference>
<feature type="domain" description="Glycosyl hydrolase family 95 N-terminal" evidence="1">
    <location>
        <begin position="4"/>
        <end position="249"/>
    </location>
</feature>
<gene>
    <name evidence="4" type="ORF">F7O44_25930</name>
</gene>
<protein>
    <submittedName>
        <fullName evidence="4">Glycoside hydrolase family 95 protein</fullName>
    </submittedName>
</protein>
<evidence type="ECO:0000259" key="3">
    <source>
        <dbReference type="Pfam" id="PF22124"/>
    </source>
</evidence>
<dbReference type="Pfam" id="PF21307">
    <property type="entry name" value="Glyco_hydro_95_C"/>
    <property type="match status" value="1"/>
</dbReference>
<evidence type="ECO:0000259" key="1">
    <source>
        <dbReference type="Pfam" id="PF14498"/>
    </source>
</evidence>
<dbReference type="GO" id="GO:0005975">
    <property type="term" value="P:carbohydrate metabolic process"/>
    <property type="evidence" value="ECO:0007669"/>
    <property type="project" value="InterPro"/>
</dbReference>
<reference evidence="4 5" key="1">
    <citation type="submission" date="2019-11" db="EMBL/GenBank/DDBJ databases">
        <authorList>
            <person name="Li X.-J."/>
            <person name="Feng X.-M."/>
        </authorList>
    </citation>
    <scope>NUCLEOTIDE SEQUENCE [LARGE SCALE GENOMIC DNA]</scope>
    <source>
        <strain evidence="4 5">XMNu-373</strain>
    </source>
</reference>